<accession>A0A1X3D6Z8</accession>
<keyword evidence="2" id="KW-0503">Monooxygenase</keyword>
<sequence length="355" mass="37573">MNTVLRYLPGFAAALVGALAAEALKLPIPWLLGSLLASAVLSLNNVPVKAPAFCRKAGLAVIGTSLGLYFTPQMAGVLLAHWPLLVFGMAFSIGLGIIGSILVYRYAGVDFTTAWYASAMGGASEMANMADQQGAQVAKVVSAHSLRVLMIVTIVPFFYQYMGYHHTDSSGLSQNTTVHWGGLALLFACSFVVARLFEWRKWSNPWTFGPLLAATLLTLAGIHLSAVPVSVSHIGQLFIGWALGNRFAPGFFRSAPRLLGVVAVSVSLSLALTAAVTYLLAQISTIPLPTLGLGLSPGGVAEMTITAKVLQLGVPIVTAFHVSRMVAVVGTAGILCHKLRPRFEKKQTETLAKTP</sequence>
<keyword evidence="3" id="KW-1185">Reference proteome</keyword>
<feature type="transmembrane region" description="Helical" evidence="1">
    <location>
        <begin position="137"/>
        <end position="159"/>
    </location>
</feature>
<dbReference type="RefSeq" id="WP_085366271.1">
    <property type="nucleotide sequence ID" value="NZ_CAUJPZ010000023.1"/>
</dbReference>
<keyword evidence="2" id="KW-0560">Oxidoreductase</keyword>
<keyword evidence="1" id="KW-0812">Transmembrane</keyword>
<evidence type="ECO:0000313" key="2">
    <source>
        <dbReference type="EMBL" id="OSI15522.1"/>
    </source>
</evidence>
<evidence type="ECO:0000256" key="1">
    <source>
        <dbReference type="SAM" id="Phobius"/>
    </source>
</evidence>
<dbReference type="InterPro" id="IPR007820">
    <property type="entry name" value="AbrB_fam"/>
</dbReference>
<reference evidence="3" key="1">
    <citation type="submission" date="2017-01" db="EMBL/GenBank/DDBJ databases">
        <authorList>
            <person name="Wolfgang W.J."/>
            <person name="Cole J."/>
            <person name="Wroblewski D."/>
            <person name="Mcginnis J."/>
            <person name="Musser K.A."/>
        </authorList>
    </citation>
    <scope>NUCLEOTIDE SEQUENCE [LARGE SCALE GENOMIC DNA]</scope>
    <source>
        <strain evidence="3">DSM 19151</strain>
    </source>
</reference>
<proteinExistence type="predicted"/>
<feature type="transmembrane region" description="Helical" evidence="1">
    <location>
        <begin position="84"/>
        <end position="104"/>
    </location>
</feature>
<comment type="caution">
    <text evidence="2">The sequence shown here is derived from an EMBL/GenBank/DDBJ whole genome shotgun (WGS) entry which is preliminary data.</text>
</comment>
<evidence type="ECO:0000313" key="3">
    <source>
        <dbReference type="Proteomes" id="UP000193118"/>
    </source>
</evidence>
<dbReference type="Proteomes" id="UP000193118">
    <property type="component" value="Unassembled WGS sequence"/>
</dbReference>
<protein>
    <submittedName>
        <fullName evidence="2">Ammonia monooxygenase</fullName>
    </submittedName>
</protein>
<dbReference type="STRING" id="194197.BWD09_08580"/>
<dbReference type="Pfam" id="PF05145">
    <property type="entry name" value="AbrB"/>
    <property type="match status" value="1"/>
</dbReference>
<dbReference type="PANTHER" id="PTHR38457">
    <property type="entry name" value="REGULATOR ABRB-RELATED"/>
    <property type="match status" value="1"/>
</dbReference>
<feature type="transmembrane region" description="Helical" evidence="1">
    <location>
        <begin position="179"/>
        <end position="197"/>
    </location>
</feature>
<dbReference type="PANTHER" id="PTHR38457:SF1">
    <property type="entry name" value="REGULATOR ABRB-RELATED"/>
    <property type="match status" value="1"/>
</dbReference>
<feature type="transmembrane region" description="Helical" evidence="1">
    <location>
        <begin position="259"/>
        <end position="281"/>
    </location>
</feature>
<dbReference type="OrthoDB" id="8527964at2"/>
<feature type="transmembrane region" description="Helical" evidence="1">
    <location>
        <begin position="209"/>
        <end position="227"/>
    </location>
</feature>
<dbReference type="GO" id="GO:0010468">
    <property type="term" value="P:regulation of gene expression"/>
    <property type="evidence" value="ECO:0007669"/>
    <property type="project" value="InterPro"/>
</dbReference>
<feature type="transmembrane region" description="Helical" evidence="1">
    <location>
        <begin position="58"/>
        <end position="78"/>
    </location>
</feature>
<keyword evidence="1" id="KW-0472">Membrane</keyword>
<dbReference type="AlphaFoldDB" id="A0A1X3D6Z8"/>
<dbReference type="GO" id="GO:0004497">
    <property type="term" value="F:monooxygenase activity"/>
    <property type="evidence" value="ECO:0007669"/>
    <property type="project" value="UniProtKB-KW"/>
</dbReference>
<name>A0A1X3D6Z8_9NEIS</name>
<dbReference type="GeneID" id="94580853"/>
<organism evidence="2 3">
    <name type="scientific">Neisseria dentiae</name>
    <dbReference type="NCBI Taxonomy" id="194197"/>
    <lineage>
        <taxon>Bacteria</taxon>
        <taxon>Pseudomonadati</taxon>
        <taxon>Pseudomonadota</taxon>
        <taxon>Betaproteobacteria</taxon>
        <taxon>Neisseriales</taxon>
        <taxon>Neisseriaceae</taxon>
        <taxon>Neisseria</taxon>
    </lineage>
</organism>
<dbReference type="InterPro" id="IPR017516">
    <property type="entry name" value="AbrB_dup"/>
</dbReference>
<keyword evidence="1" id="KW-1133">Transmembrane helix</keyword>
<dbReference type="PIRSF" id="PIRSF038991">
    <property type="entry name" value="Protein_AbrB"/>
    <property type="match status" value="1"/>
</dbReference>
<dbReference type="EMBL" id="MTBO01000022">
    <property type="protein sequence ID" value="OSI15522.1"/>
    <property type="molecule type" value="Genomic_DNA"/>
</dbReference>
<feature type="transmembrane region" description="Helical" evidence="1">
    <location>
        <begin position="30"/>
        <end position="46"/>
    </location>
</feature>
<dbReference type="GO" id="GO:0016020">
    <property type="term" value="C:membrane"/>
    <property type="evidence" value="ECO:0007669"/>
    <property type="project" value="InterPro"/>
</dbReference>
<dbReference type="NCBIfam" id="TIGR03082">
    <property type="entry name" value="Gneg_AbrB_dup"/>
    <property type="match status" value="2"/>
</dbReference>
<gene>
    <name evidence="2" type="ORF">BWD09_08580</name>
</gene>